<evidence type="ECO:0000256" key="1">
    <source>
        <dbReference type="SAM" id="SignalP"/>
    </source>
</evidence>
<gene>
    <name evidence="2" type="ORF">HMH06_11530</name>
</gene>
<dbReference type="Gene3D" id="2.60.40.10">
    <property type="entry name" value="Immunoglobulins"/>
    <property type="match status" value="1"/>
</dbReference>
<sequence length="1005" mass="110117">MKKIYLFNRIFLLIGLVSFTAFGQTVAYEGNFGNATPQSSYTADITLNLQSKQWFASYRYHSVSDFRLGNNASAKVPTKFIQAAPQGASIEMLWDIENVKTISLTTSTTYGTIQKWYIFESVDQGNSWQEVASQDHISNAKWTYTASSTKSLGTRYAFIVTGTSNPRVRLTDISITTEVPTNFPPIVSPKTITGTYGVLLTDGQITATNNPTSWTQTGTLPLGITFDNGVFSGTPEQAGTFTAQVAATNQYGTSDPATITFEIAKGNQTVSHTFANLSQNQGTTFSDLPTQTDQGLNIVYTSADNSIVSINGNSLSFDGIGSTTINATAVSNNNYNEFSTTFDVSVTDPNATYCFEETFDGLNGNNTSTAGSNKAWNGNSNFPTVVTVYQAGNAIRLGSSNNKGGITSKVLDQIAGNVIVSFDVKGWTAIEGSVNVTLGSETKNVVYTAKMADNFETQTVSFENVAAGSTLKLETSAKRAFIDNVKIQCSTAENSTTWDGTAWSNGTPDLTKEVILHATPTESFSAKKLTIERDMIIPAGITITVENEVVNQNDVTLFRFRHGAYLIQNNNSAVNVGPAMFDRSSTPIYRLENLMWSSPVINQNIFEISPNTLTNRFARFLESTNDWTENVTATDNFKAGELISFRAPNNYNNYGEGDAQVFESSFRGQLFNGEVTIPVTKTSKGNNAVGNPYASPLSLDALIAANTSVGVNSVYVWTHSKPIVNGAYQGSNWAIYNGIGWNDPAMTSPNIDIAQGFIVKVANAGNLVLNNAMRTSANGPVYYKEQKDRYWLSLSNNQGKINSSLIGYVNGSTNKFDQNFDAQPFDNNNEGLYSVFNNDLFVIQGRGDFNNEDSFDLTFNVKKAGTYQINLEKFEGVFENQNIYLVDKKLDKVFNLNELKYYSFDTKAGEINDRFSINYQNKTLSTNDLSKKGLVVYAQNKQITISSKESIKSIKLVDISGRQLQNIQNINIKNYVINLNVNPQVVVVVVENTNGTTESRKVILK</sequence>
<dbReference type="Proteomes" id="UP000580344">
    <property type="component" value="Unassembled WGS sequence"/>
</dbReference>
<proteinExistence type="predicted"/>
<comment type="caution">
    <text evidence="2">The sequence shown here is derived from an EMBL/GenBank/DDBJ whole genome shotgun (WGS) entry which is preliminary data.</text>
</comment>
<evidence type="ECO:0000313" key="2">
    <source>
        <dbReference type="EMBL" id="NOJ76454.1"/>
    </source>
</evidence>
<feature type="chain" id="PRO_5045579036" description="T9SS sorting signal type C domain-containing protein" evidence="1">
    <location>
        <begin position="24"/>
        <end position="1005"/>
    </location>
</feature>
<dbReference type="InterPro" id="IPR013783">
    <property type="entry name" value="Ig-like_fold"/>
</dbReference>
<accession>A0ABX1WPK9</accession>
<evidence type="ECO:0000313" key="3">
    <source>
        <dbReference type="Proteomes" id="UP000580344"/>
    </source>
</evidence>
<keyword evidence="3" id="KW-1185">Reference proteome</keyword>
<reference evidence="2 3" key="1">
    <citation type="submission" date="2020-05" db="EMBL/GenBank/DDBJ databases">
        <title>Tigecycline resistant gene in Empedobacter stercoris.</title>
        <authorList>
            <person name="Chen Y."/>
            <person name="Cheng Y."/>
            <person name="Zhou K."/>
        </authorList>
    </citation>
    <scope>NUCLEOTIDE SEQUENCE [LARGE SCALE GENOMIC DNA]</scope>
    <source>
        <strain evidence="2 3">ES202</strain>
    </source>
</reference>
<organism evidence="2 3">
    <name type="scientific">Empedobacter stercoris</name>
    <dbReference type="NCBI Taxonomy" id="1628248"/>
    <lineage>
        <taxon>Bacteria</taxon>
        <taxon>Pseudomonadati</taxon>
        <taxon>Bacteroidota</taxon>
        <taxon>Flavobacteriia</taxon>
        <taxon>Flavobacteriales</taxon>
        <taxon>Weeksellaceae</taxon>
        <taxon>Empedobacter</taxon>
    </lineage>
</organism>
<keyword evidence="1" id="KW-0732">Signal</keyword>
<evidence type="ECO:0008006" key="4">
    <source>
        <dbReference type="Google" id="ProtNLM"/>
    </source>
</evidence>
<protein>
    <recommendedName>
        <fullName evidence="4">T9SS sorting signal type C domain-containing protein</fullName>
    </recommendedName>
</protein>
<dbReference type="EMBL" id="JABFOQ010000033">
    <property type="protein sequence ID" value="NOJ76454.1"/>
    <property type="molecule type" value="Genomic_DNA"/>
</dbReference>
<name>A0ABX1WPK9_9FLAO</name>
<dbReference type="RefSeq" id="WP_171623744.1">
    <property type="nucleotide sequence ID" value="NZ_JABFOQ010000033.1"/>
</dbReference>
<feature type="signal peptide" evidence="1">
    <location>
        <begin position="1"/>
        <end position="23"/>
    </location>
</feature>